<dbReference type="EMBL" id="CACRXK020034321">
    <property type="protein sequence ID" value="CAB4044226.1"/>
    <property type="molecule type" value="Genomic_DNA"/>
</dbReference>
<dbReference type="AlphaFoldDB" id="A0A6S7KEH8"/>
<dbReference type="GO" id="GO:2001234">
    <property type="term" value="P:negative regulation of apoptotic signaling pathway"/>
    <property type="evidence" value="ECO:0007669"/>
    <property type="project" value="TreeGrafter"/>
</dbReference>
<keyword evidence="5 6" id="KW-0472">Membrane</keyword>
<evidence type="ECO:0000313" key="8">
    <source>
        <dbReference type="Proteomes" id="UP001152795"/>
    </source>
</evidence>
<dbReference type="OrthoDB" id="1277691at2759"/>
<protein>
    <submittedName>
        <fullName evidence="7">Bax inhibitor 1</fullName>
    </submittedName>
</protein>
<evidence type="ECO:0000256" key="4">
    <source>
        <dbReference type="ARBA" id="ARBA00022989"/>
    </source>
</evidence>
<accession>A0A6S7KEH8</accession>
<feature type="transmembrane region" description="Helical" evidence="6">
    <location>
        <begin position="55"/>
        <end position="75"/>
    </location>
</feature>
<evidence type="ECO:0000256" key="3">
    <source>
        <dbReference type="ARBA" id="ARBA00022692"/>
    </source>
</evidence>
<gene>
    <name evidence="7" type="ORF">PACLA_8A066902</name>
</gene>
<reference evidence="7" key="1">
    <citation type="submission" date="2020-04" db="EMBL/GenBank/DDBJ databases">
        <authorList>
            <person name="Alioto T."/>
            <person name="Alioto T."/>
            <person name="Gomez Garrido J."/>
        </authorList>
    </citation>
    <scope>NUCLEOTIDE SEQUENCE</scope>
    <source>
        <strain evidence="7">A484AB</strain>
    </source>
</reference>
<name>A0A6S7KEH8_PARCT</name>
<evidence type="ECO:0000256" key="5">
    <source>
        <dbReference type="ARBA" id="ARBA00023136"/>
    </source>
</evidence>
<dbReference type="Proteomes" id="UP001152795">
    <property type="component" value="Unassembled WGS sequence"/>
</dbReference>
<keyword evidence="3 6" id="KW-0812">Transmembrane</keyword>
<dbReference type="GO" id="GO:0031966">
    <property type="term" value="C:mitochondrial membrane"/>
    <property type="evidence" value="ECO:0007669"/>
    <property type="project" value="TreeGrafter"/>
</dbReference>
<comment type="similarity">
    <text evidence="2 6">Belongs to the BI1 family.</text>
</comment>
<dbReference type="GO" id="GO:0019899">
    <property type="term" value="F:enzyme binding"/>
    <property type="evidence" value="ECO:0007669"/>
    <property type="project" value="TreeGrafter"/>
</dbReference>
<dbReference type="GO" id="GO:0034620">
    <property type="term" value="P:cellular response to unfolded protein"/>
    <property type="evidence" value="ECO:0007669"/>
    <property type="project" value="TreeGrafter"/>
</dbReference>
<comment type="subcellular location">
    <subcellularLocation>
        <location evidence="1">Membrane</location>
        <topology evidence="1">Multi-pass membrane protein</topology>
    </subcellularLocation>
</comment>
<keyword evidence="4 6" id="KW-1133">Transmembrane helix</keyword>
<keyword evidence="8" id="KW-1185">Reference proteome</keyword>
<proteinExistence type="inferred from homology"/>
<dbReference type="Pfam" id="PF01027">
    <property type="entry name" value="Bax1-I"/>
    <property type="match status" value="1"/>
</dbReference>
<feature type="transmembrane region" description="Helical" evidence="6">
    <location>
        <begin position="5"/>
        <end position="22"/>
    </location>
</feature>
<dbReference type="GO" id="GO:0033119">
    <property type="term" value="P:negative regulation of RNA splicing"/>
    <property type="evidence" value="ECO:0007669"/>
    <property type="project" value="TreeGrafter"/>
</dbReference>
<evidence type="ECO:0000256" key="6">
    <source>
        <dbReference type="RuleBase" id="RU004379"/>
    </source>
</evidence>
<organism evidence="7 8">
    <name type="scientific">Paramuricea clavata</name>
    <name type="common">Red gorgonian</name>
    <name type="synonym">Violescent sea-whip</name>
    <dbReference type="NCBI Taxonomy" id="317549"/>
    <lineage>
        <taxon>Eukaryota</taxon>
        <taxon>Metazoa</taxon>
        <taxon>Cnidaria</taxon>
        <taxon>Anthozoa</taxon>
        <taxon>Octocorallia</taxon>
        <taxon>Malacalcyonacea</taxon>
        <taxon>Plexauridae</taxon>
        <taxon>Paramuricea</taxon>
    </lineage>
</organism>
<dbReference type="PANTHER" id="PTHR23291:SF32">
    <property type="entry name" value="BAX INHIBITOR 1"/>
    <property type="match status" value="1"/>
</dbReference>
<feature type="transmembrane region" description="Helical" evidence="6">
    <location>
        <begin position="28"/>
        <end position="48"/>
    </location>
</feature>
<evidence type="ECO:0000313" key="7">
    <source>
        <dbReference type="EMBL" id="CAB4044226.1"/>
    </source>
</evidence>
<comment type="caution">
    <text evidence="7">The sequence shown here is derived from an EMBL/GenBank/DDBJ whole genome shotgun (WGS) entry which is preliminary data.</text>
</comment>
<dbReference type="InterPro" id="IPR006214">
    <property type="entry name" value="Bax_inhibitor_1-related"/>
</dbReference>
<sequence>IVPTAFFFTTLIFVCFTLSALWAEERSYLYLGGLLGSGVTILLVSSLVNLFMRSYFLYQVHLYLGLVIFSAFILYDTQLIVEKFRRGDKDYVWQCVDLFIDFIAVFRRIMIILAQNKENKRKK</sequence>
<evidence type="ECO:0000256" key="2">
    <source>
        <dbReference type="ARBA" id="ARBA00010350"/>
    </source>
</evidence>
<evidence type="ECO:0000256" key="1">
    <source>
        <dbReference type="ARBA" id="ARBA00004141"/>
    </source>
</evidence>
<comment type="caution">
    <text evidence="6">Lacks conserved residue(s) required for the propagation of feature annotation.</text>
</comment>
<dbReference type="PANTHER" id="PTHR23291">
    <property type="entry name" value="BAX INHIBITOR-RELATED"/>
    <property type="match status" value="1"/>
</dbReference>
<feature type="non-terminal residue" evidence="7">
    <location>
        <position position="123"/>
    </location>
</feature>